<dbReference type="InterPro" id="IPR014721">
    <property type="entry name" value="Ribsml_uS5_D2-typ_fold_subgr"/>
</dbReference>
<keyword evidence="3 5" id="KW-0687">Ribonucleoprotein</keyword>
<protein>
    <recommendedName>
        <fullName evidence="4 5">Small ribosomal subunit protein uS9</fullName>
    </recommendedName>
</protein>
<comment type="similarity">
    <text evidence="1 5 6">Belongs to the universal ribosomal protein uS9 family.</text>
</comment>
<dbReference type="GO" id="GO:0022627">
    <property type="term" value="C:cytosolic small ribosomal subunit"/>
    <property type="evidence" value="ECO:0007669"/>
    <property type="project" value="TreeGrafter"/>
</dbReference>
<dbReference type="GO" id="GO:0006412">
    <property type="term" value="P:translation"/>
    <property type="evidence" value="ECO:0007669"/>
    <property type="project" value="UniProtKB-UniRule"/>
</dbReference>
<dbReference type="InterPro" id="IPR020574">
    <property type="entry name" value="Ribosomal_uS9_CS"/>
</dbReference>
<evidence type="ECO:0000256" key="4">
    <source>
        <dbReference type="ARBA" id="ARBA00035259"/>
    </source>
</evidence>
<dbReference type="GO" id="GO:0003735">
    <property type="term" value="F:structural constituent of ribosome"/>
    <property type="evidence" value="ECO:0007669"/>
    <property type="project" value="InterPro"/>
</dbReference>
<dbReference type="InterPro" id="IPR020568">
    <property type="entry name" value="Ribosomal_Su5_D2-typ_SF"/>
</dbReference>
<dbReference type="Proteomes" id="UP000035268">
    <property type="component" value="Chromosome"/>
</dbReference>
<dbReference type="PROSITE" id="PS00360">
    <property type="entry name" value="RIBOSOMAL_S9"/>
    <property type="match status" value="1"/>
</dbReference>
<feature type="compositionally biased region" description="Basic and acidic residues" evidence="7">
    <location>
        <begin position="101"/>
        <end position="113"/>
    </location>
</feature>
<evidence type="ECO:0000313" key="8">
    <source>
        <dbReference type="EMBL" id="AKJ63716.1"/>
    </source>
</evidence>
<dbReference type="KEGG" id="vbl:L21SP4_00436"/>
<gene>
    <name evidence="5 8" type="primary">rpsI</name>
    <name evidence="8" type="ORF">L21SP4_00436</name>
</gene>
<dbReference type="PANTHER" id="PTHR21569">
    <property type="entry name" value="RIBOSOMAL PROTEIN S9"/>
    <property type="match status" value="1"/>
</dbReference>
<reference evidence="8 9" key="2">
    <citation type="journal article" date="2016" name="ISME J.">
        <title>Characterization of the first cultured representative of Verrucomicrobia subdivision 5 indicates the proposal of a novel phylum.</title>
        <authorList>
            <person name="Spring S."/>
            <person name="Bunk B."/>
            <person name="Sproer C."/>
            <person name="Schumann P."/>
            <person name="Rohde M."/>
            <person name="Tindall B.J."/>
            <person name="Klenk H.P."/>
        </authorList>
    </citation>
    <scope>NUCLEOTIDE SEQUENCE [LARGE SCALE GENOMIC DNA]</scope>
    <source>
        <strain evidence="8 9">L21-Fru-AB</strain>
    </source>
</reference>
<organism evidence="8 9">
    <name type="scientific">Kiritimatiella glycovorans</name>
    <dbReference type="NCBI Taxonomy" id="1307763"/>
    <lineage>
        <taxon>Bacteria</taxon>
        <taxon>Pseudomonadati</taxon>
        <taxon>Kiritimatiellota</taxon>
        <taxon>Kiritimatiellia</taxon>
        <taxon>Kiritimatiellales</taxon>
        <taxon>Kiritimatiellaceae</taxon>
        <taxon>Kiritimatiella</taxon>
    </lineage>
</organism>
<dbReference type="InterPro" id="IPR000754">
    <property type="entry name" value="Ribosomal_uS9"/>
</dbReference>
<evidence type="ECO:0000256" key="6">
    <source>
        <dbReference type="RuleBase" id="RU003815"/>
    </source>
</evidence>
<dbReference type="HAMAP" id="MF_00532_B">
    <property type="entry name" value="Ribosomal_uS9_B"/>
    <property type="match status" value="1"/>
</dbReference>
<evidence type="ECO:0000256" key="7">
    <source>
        <dbReference type="SAM" id="MobiDB-lite"/>
    </source>
</evidence>
<dbReference type="SUPFAM" id="SSF54211">
    <property type="entry name" value="Ribosomal protein S5 domain 2-like"/>
    <property type="match status" value="1"/>
</dbReference>
<dbReference type="RefSeq" id="WP_052881123.1">
    <property type="nucleotide sequence ID" value="NZ_CP010904.1"/>
</dbReference>
<keyword evidence="9" id="KW-1185">Reference proteome</keyword>
<feature type="region of interest" description="Disordered" evidence="7">
    <location>
        <begin position="101"/>
        <end position="133"/>
    </location>
</feature>
<dbReference type="InterPro" id="IPR023035">
    <property type="entry name" value="Ribosomal_uS9_bac/plastid"/>
</dbReference>
<dbReference type="AlphaFoldDB" id="A0A0G3EB40"/>
<evidence type="ECO:0000313" key="9">
    <source>
        <dbReference type="Proteomes" id="UP000035268"/>
    </source>
</evidence>
<reference evidence="9" key="1">
    <citation type="submission" date="2015-02" db="EMBL/GenBank/DDBJ databases">
        <title>Description and complete genome sequence of the first cultured representative of the subdivision 5 of the Verrucomicrobia phylum.</title>
        <authorList>
            <person name="Spring S."/>
            <person name="Bunk B."/>
            <person name="Sproer C."/>
            <person name="Klenk H.-P."/>
        </authorList>
    </citation>
    <scope>NUCLEOTIDE SEQUENCE [LARGE SCALE GENOMIC DNA]</scope>
    <source>
        <strain evidence="9">L21-Fru-AB</strain>
    </source>
</reference>
<name>A0A0G3EB40_9BACT</name>
<dbReference type="Pfam" id="PF00380">
    <property type="entry name" value="Ribosomal_S9"/>
    <property type="match status" value="1"/>
</dbReference>
<evidence type="ECO:0000256" key="3">
    <source>
        <dbReference type="ARBA" id="ARBA00023274"/>
    </source>
</evidence>
<dbReference type="STRING" id="1307763.L21SP4_00436"/>
<evidence type="ECO:0000256" key="5">
    <source>
        <dbReference type="HAMAP-Rule" id="MF_00532"/>
    </source>
</evidence>
<dbReference type="EMBL" id="CP010904">
    <property type="protein sequence ID" value="AKJ63716.1"/>
    <property type="molecule type" value="Genomic_DNA"/>
</dbReference>
<dbReference type="FunFam" id="3.30.230.10:FF:000001">
    <property type="entry name" value="30S ribosomal protein S9"/>
    <property type="match status" value="1"/>
</dbReference>
<dbReference type="PANTHER" id="PTHR21569:SF1">
    <property type="entry name" value="SMALL RIBOSOMAL SUBUNIT PROTEIN US9M"/>
    <property type="match status" value="1"/>
</dbReference>
<dbReference type="OrthoDB" id="9803965at2"/>
<dbReference type="Gene3D" id="3.30.230.10">
    <property type="match status" value="1"/>
</dbReference>
<dbReference type="NCBIfam" id="NF001099">
    <property type="entry name" value="PRK00132.1"/>
    <property type="match status" value="1"/>
</dbReference>
<keyword evidence="2 5" id="KW-0689">Ribosomal protein</keyword>
<feature type="compositionally biased region" description="Basic residues" evidence="7">
    <location>
        <begin position="114"/>
        <end position="133"/>
    </location>
</feature>
<evidence type="ECO:0000256" key="2">
    <source>
        <dbReference type="ARBA" id="ARBA00022980"/>
    </source>
</evidence>
<dbReference type="GO" id="GO:0003723">
    <property type="term" value="F:RNA binding"/>
    <property type="evidence" value="ECO:0007669"/>
    <property type="project" value="TreeGrafter"/>
</dbReference>
<accession>A0A0G3EB40</accession>
<sequence length="133" mass="14234">MSAQQTTSFSATGRRKTAVARAELIPGKGSIEVNGHDSKHFFDGVLMHEALMAPLKVTDTADAYDISLKVKGGGKSGQAGAAAHAIARALVAADESLKPELKKGGFLTRDPRMKERKKPGQPGARKKYQFSKR</sequence>
<proteinExistence type="inferred from homology"/>
<dbReference type="PATRIC" id="fig|1609981.3.peg.460"/>
<evidence type="ECO:0000256" key="1">
    <source>
        <dbReference type="ARBA" id="ARBA00005251"/>
    </source>
</evidence>